<dbReference type="AlphaFoldDB" id="A0A8X7VB00"/>
<accession>A0A8X7VB00</accession>
<feature type="transmembrane region" description="Helical" evidence="1">
    <location>
        <begin position="7"/>
        <end position="29"/>
    </location>
</feature>
<sequence length="121" mass="13917">MLFIKKFACGLLMYMYNVFMAFLEIRSFIGTVEFSQSLLSGGDGGFFKDNGGAKDRRYEKFINRLSNEARADRSFTAELLFRSFHAVARGRACLPQPFSRFMKKEVKTHVKAHPSRDAWNS</sequence>
<protein>
    <submittedName>
        <fullName evidence="2">Uncharacterized protein</fullName>
    </submittedName>
</protein>
<evidence type="ECO:0000313" key="2">
    <source>
        <dbReference type="EMBL" id="KAG2307982.1"/>
    </source>
</evidence>
<gene>
    <name evidence="2" type="ORF">Bca52824_027730</name>
</gene>
<keyword evidence="1" id="KW-1133">Transmembrane helix</keyword>
<keyword evidence="1" id="KW-0812">Transmembrane</keyword>
<evidence type="ECO:0000313" key="3">
    <source>
        <dbReference type="Proteomes" id="UP000886595"/>
    </source>
</evidence>
<keyword evidence="1" id="KW-0472">Membrane</keyword>
<dbReference type="Proteomes" id="UP000886595">
    <property type="component" value="Unassembled WGS sequence"/>
</dbReference>
<name>A0A8X7VB00_BRACI</name>
<evidence type="ECO:0000256" key="1">
    <source>
        <dbReference type="SAM" id="Phobius"/>
    </source>
</evidence>
<organism evidence="2 3">
    <name type="scientific">Brassica carinata</name>
    <name type="common">Ethiopian mustard</name>
    <name type="synonym">Abyssinian cabbage</name>
    <dbReference type="NCBI Taxonomy" id="52824"/>
    <lineage>
        <taxon>Eukaryota</taxon>
        <taxon>Viridiplantae</taxon>
        <taxon>Streptophyta</taxon>
        <taxon>Embryophyta</taxon>
        <taxon>Tracheophyta</taxon>
        <taxon>Spermatophyta</taxon>
        <taxon>Magnoliopsida</taxon>
        <taxon>eudicotyledons</taxon>
        <taxon>Gunneridae</taxon>
        <taxon>Pentapetalae</taxon>
        <taxon>rosids</taxon>
        <taxon>malvids</taxon>
        <taxon>Brassicales</taxon>
        <taxon>Brassicaceae</taxon>
        <taxon>Brassiceae</taxon>
        <taxon>Brassica</taxon>
    </lineage>
</organism>
<reference evidence="2 3" key="1">
    <citation type="submission" date="2020-02" db="EMBL/GenBank/DDBJ databases">
        <authorList>
            <person name="Ma Q."/>
            <person name="Huang Y."/>
            <person name="Song X."/>
            <person name="Pei D."/>
        </authorList>
    </citation>
    <scope>NUCLEOTIDE SEQUENCE [LARGE SCALE GENOMIC DNA]</scope>
    <source>
        <strain evidence="2">Sxm20200214</strain>
        <tissue evidence="2">Leaf</tissue>
    </source>
</reference>
<comment type="caution">
    <text evidence="2">The sequence shown here is derived from an EMBL/GenBank/DDBJ whole genome shotgun (WGS) entry which is preliminary data.</text>
</comment>
<dbReference type="EMBL" id="JAAMPC010000006">
    <property type="protein sequence ID" value="KAG2307982.1"/>
    <property type="molecule type" value="Genomic_DNA"/>
</dbReference>
<keyword evidence="3" id="KW-1185">Reference proteome</keyword>
<proteinExistence type="predicted"/>